<dbReference type="HOGENOM" id="CLU_2216065_0_0_1"/>
<gene>
    <name evidence="1" type="ORF">PAN0_048d6416</name>
</gene>
<name>A0A081CND4_PSEA2</name>
<feature type="non-terminal residue" evidence="1">
    <location>
        <position position="107"/>
    </location>
</feature>
<organism evidence="1">
    <name type="scientific">Pseudozyma antarctica</name>
    <name type="common">Yeast</name>
    <name type="synonym">Candida antarctica</name>
    <dbReference type="NCBI Taxonomy" id="84753"/>
    <lineage>
        <taxon>Eukaryota</taxon>
        <taxon>Fungi</taxon>
        <taxon>Dikarya</taxon>
        <taxon>Basidiomycota</taxon>
        <taxon>Ustilaginomycotina</taxon>
        <taxon>Ustilaginomycetes</taxon>
        <taxon>Ustilaginales</taxon>
        <taxon>Ustilaginaceae</taxon>
        <taxon>Moesziomyces</taxon>
    </lineage>
</organism>
<dbReference type="AlphaFoldDB" id="A0A081CND4"/>
<dbReference type="GeneID" id="26307227"/>
<keyword evidence="2" id="KW-1185">Reference proteome</keyword>
<dbReference type="Proteomes" id="UP000053758">
    <property type="component" value="Unassembled WGS sequence"/>
</dbReference>
<accession>A0A081CND4</accession>
<dbReference type="EMBL" id="DF830115">
    <property type="protein sequence ID" value="GAK68180.1"/>
    <property type="molecule type" value="Genomic_DNA"/>
</dbReference>
<evidence type="ECO:0000313" key="2">
    <source>
        <dbReference type="Proteomes" id="UP000053758"/>
    </source>
</evidence>
<proteinExistence type="predicted"/>
<dbReference type="RefSeq" id="XP_014653617.1">
    <property type="nucleotide sequence ID" value="XM_014798131.1"/>
</dbReference>
<evidence type="ECO:0000313" key="1">
    <source>
        <dbReference type="EMBL" id="GAK68180.1"/>
    </source>
</evidence>
<reference evidence="1" key="1">
    <citation type="submission" date="2014-07" db="EMBL/GenBank/DDBJ databases">
        <title>Draft genome sequence of the yeast Pseudozyma antarctica JCM 10317 known as a producer of lipase B which used in a wide range of industrial applications.</title>
        <authorList>
            <person name="Morita T."/>
            <person name="Saika A."/>
            <person name="Koike H."/>
        </authorList>
    </citation>
    <scope>NUCLEOTIDE SEQUENCE</scope>
    <source>
        <strain evidence="1">JCM 10317</strain>
    </source>
</reference>
<sequence length="107" mass="11411">MDTTSLSLRLSTLAHIVGTSTEGAVLARLRTVAGALDDVPDASVRFLVQHWPEYDAHLQPLPPPAVDAQHAVHALQLHEELATAYREISEIAALQAVLDGTANKALA</sequence>
<protein>
    <submittedName>
        <fullName evidence="1">Uncharacterized protein</fullName>
    </submittedName>
</protein>